<keyword evidence="2" id="KW-1185">Reference proteome</keyword>
<accession>A0A239FD83</accession>
<dbReference type="Proteomes" id="UP000198432">
    <property type="component" value="Unassembled WGS sequence"/>
</dbReference>
<dbReference type="GO" id="GO:0016740">
    <property type="term" value="F:transferase activity"/>
    <property type="evidence" value="ECO:0007669"/>
    <property type="project" value="UniProtKB-KW"/>
</dbReference>
<dbReference type="Gene3D" id="2.160.10.10">
    <property type="entry name" value="Hexapeptide repeat proteins"/>
    <property type="match status" value="1"/>
</dbReference>
<dbReference type="CDD" id="cd04647">
    <property type="entry name" value="LbH_MAT_like"/>
    <property type="match status" value="1"/>
</dbReference>
<dbReference type="EMBL" id="FZOQ01000008">
    <property type="protein sequence ID" value="SNS54701.1"/>
    <property type="molecule type" value="Genomic_DNA"/>
</dbReference>
<name>A0A239FD83_9BACT</name>
<dbReference type="Pfam" id="PF00132">
    <property type="entry name" value="Hexapep"/>
    <property type="match status" value="1"/>
</dbReference>
<proteinExistence type="predicted"/>
<evidence type="ECO:0000313" key="1">
    <source>
        <dbReference type="EMBL" id="SNS54701.1"/>
    </source>
</evidence>
<dbReference type="OrthoDB" id="9814490at2"/>
<sequence>MLTKVLKRLSSEVSMRIFEPFLLTLANVCTISYPLPLSGLKCSILRLTGIKIGSPTFIDKGFQCFFPKKITISKNCSFGHYNRIWAFNPVYIGANVQTAIGVTIVSGGHRTDNFAPLEDNQETTLEGDNWIGANVTILGGTRIGRGAIIAAGAVVTGDIPPYTIAGGIPARVLKRREPAERTVSPFGTYPSYIH</sequence>
<dbReference type="InterPro" id="IPR011004">
    <property type="entry name" value="Trimer_LpxA-like_sf"/>
</dbReference>
<keyword evidence="1" id="KW-0808">Transferase</keyword>
<evidence type="ECO:0000313" key="2">
    <source>
        <dbReference type="Proteomes" id="UP000198432"/>
    </source>
</evidence>
<dbReference type="InterPro" id="IPR051159">
    <property type="entry name" value="Hexapeptide_acetyltransf"/>
</dbReference>
<dbReference type="PANTHER" id="PTHR23416">
    <property type="entry name" value="SIALIC ACID SYNTHASE-RELATED"/>
    <property type="match status" value="1"/>
</dbReference>
<reference evidence="2" key="1">
    <citation type="submission" date="2017-06" db="EMBL/GenBank/DDBJ databases">
        <authorList>
            <person name="Varghese N."/>
            <person name="Submissions S."/>
        </authorList>
    </citation>
    <scope>NUCLEOTIDE SEQUENCE [LARGE SCALE GENOMIC DNA]</scope>
    <source>
        <strain evidence="2">NKM1</strain>
    </source>
</reference>
<protein>
    <submittedName>
        <fullName evidence="1">Acetyltransferase (Isoleucine patch superfamily)</fullName>
    </submittedName>
</protein>
<dbReference type="InterPro" id="IPR001451">
    <property type="entry name" value="Hexapep"/>
</dbReference>
<dbReference type="AlphaFoldDB" id="A0A239FD83"/>
<organism evidence="1 2">
    <name type="scientific">Pontibacter ummariensis</name>
    <dbReference type="NCBI Taxonomy" id="1610492"/>
    <lineage>
        <taxon>Bacteria</taxon>
        <taxon>Pseudomonadati</taxon>
        <taxon>Bacteroidota</taxon>
        <taxon>Cytophagia</taxon>
        <taxon>Cytophagales</taxon>
        <taxon>Hymenobacteraceae</taxon>
        <taxon>Pontibacter</taxon>
    </lineage>
</organism>
<gene>
    <name evidence="1" type="ORF">SAMN06296052_108128</name>
</gene>
<dbReference type="RefSeq" id="WP_089319198.1">
    <property type="nucleotide sequence ID" value="NZ_FZOQ01000008.1"/>
</dbReference>
<dbReference type="SUPFAM" id="SSF51161">
    <property type="entry name" value="Trimeric LpxA-like enzymes"/>
    <property type="match status" value="1"/>
</dbReference>